<sequence>MGTIIITLFSLYIAFYCGSFARTIYKEGNKQGAIAVGCLVITALASPYLFFKL</sequence>
<keyword evidence="1" id="KW-1133">Transmembrane helix</keyword>
<organism evidence="2 3">
    <name type="scientific">Sediminibacillus halophilus</name>
    <dbReference type="NCBI Taxonomy" id="482461"/>
    <lineage>
        <taxon>Bacteria</taxon>
        <taxon>Bacillati</taxon>
        <taxon>Bacillota</taxon>
        <taxon>Bacilli</taxon>
        <taxon>Bacillales</taxon>
        <taxon>Bacillaceae</taxon>
        <taxon>Sediminibacillus</taxon>
    </lineage>
</organism>
<feature type="transmembrane region" description="Helical" evidence="1">
    <location>
        <begin position="6"/>
        <end position="25"/>
    </location>
</feature>
<evidence type="ECO:0000313" key="2">
    <source>
        <dbReference type="EMBL" id="SDM39869.1"/>
    </source>
</evidence>
<name>A0A1G9SWN8_9BACI</name>
<keyword evidence="1" id="KW-0472">Membrane</keyword>
<proteinExistence type="predicted"/>
<keyword evidence="3" id="KW-1185">Reference proteome</keyword>
<evidence type="ECO:0000256" key="1">
    <source>
        <dbReference type="SAM" id="Phobius"/>
    </source>
</evidence>
<dbReference type="RefSeq" id="WP_175486792.1">
    <property type="nucleotide sequence ID" value="NZ_FNHF01000003.1"/>
</dbReference>
<keyword evidence="1" id="KW-0812">Transmembrane</keyword>
<reference evidence="3" key="1">
    <citation type="submission" date="2016-10" db="EMBL/GenBank/DDBJ databases">
        <authorList>
            <person name="Varghese N."/>
            <person name="Submissions S."/>
        </authorList>
    </citation>
    <scope>NUCLEOTIDE SEQUENCE [LARGE SCALE GENOMIC DNA]</scope>
    <source>
        <strain evidence="3">CGMCC 1.6199</strain>
    </source>
</reference>
<dbReference type="STRING" id="482461.SAMN05216244_2348"/>
<gene>
    <name evidence="2" type="ORF">SAMN05216244_2348</name>
</gene>
<dbReference type="EMBL" id="FNHF01000003">
    <property type="protein sequence ID" value="SDM39869.1"/>
    <property type="molecule type" value="Genomic_DNA"/>
</dbReference>
<dbReference type="Proteomes" id="UP000182347">
    <property type="component" value="Unassembled WGS sequence"/>
</dbReference>
<dbReference type="AlphaFoldDB" id="A0A1G9SWN8"/>
<accession>A0A1G9SWN8</accession>
<protein>
    <submittedName>
        <fullName evidence="2">Uncharacterized protein</fullName>
    </submittedName>
</protein>
<feature type="transmembrane region" description="Helical" evidence="1">
    <location>
        <begin position="32"/>
        <end position="51"/>
    </location>
</feature>
<evidence type="ECO:0000313" key="3">
    <source>
        <dbReference type="Proteomes" id="UP000182347"/>
    </source>
</evidence>